<dbReference type="AlphaFoldDB" id="D4DV85"/>
<dbReference type="EMBL" id="ADBF01000257">
    <property type="protein sequence ID" value="EFE48262.1"/>
    <property type="molecule type" value="Genomic_DNA"/>
</dbReference>
<comment type="caution">
    <text evidence="1">The sequence shown here is derived from an EMBL/GenBank/DDBJ whole genome shotgun (WGS) entry which is preliminary data.</text>
</comment>
<evidence type="ECO:0000313" key="2">
    <source>
        <dbReference type="Proteomes" id="UP000005536"/>
    </source>
</evidence>
<evidence type="ECO:0000313" key="1">
    <source>
        <dbReference type="EMBL" id="EFE48262.1"/>
    </source>
</evidence>
<accession>D4DV85</accession>
<reference evidence="1 2" key="1">
    <citation type="submission" date="2010-02" db="EMBL/GenBank/DDBJ databases">
        <authorList>
            <person name="Weinstock G."/>
            <person name="Sodergren E."/>
            <person name="Clifton S."/>
            <person name="Fulton L."/>
            <person name="Fulton B."/>
            <person name="Courtney L."/>
            <person name="Fronick C."/>
            <person name="Harrison M."/>
            <person name="Strong C."/>
            <person name="Farmer C."/>
            <person name="Delahaunty K."/>
            <person name="Markovic C."/>
            <person name="Hall O."/>
            <person name="Minx P."/>
            <person name="Tomlinson C."/>
            <person name="Mitreva M."/>
            <person name="Nelson J."/>
            <person name="Hou S."/>
            <person name="Wollam A."/>
            <person name="Pepin K.H."/>
            <person name="Johnson M."/>
            <person name="Bhonagiri V."/>
            <person name="Zhang X."/>
            <person name="Suruliraj S."/>
            <person name="Warren W."/>
            <person name="Chinwalla A."/>
            <person name="Mardis E.R."/>
            <person name="Wilson R.K."/>
        </authorList>
    </citation>
    <scope>NUCLEOTIDE SEQUENCE [LARGE SCALE GENOMIC DNA]</scope>
    <source>
        <strain evidence="1 2">ATCC 29315</strain>
    </source>
</reference>
<dbReference type="Proteomes" id="UP000005536">
    <property type="component" value="Unassembled WGS sequence"/>
</dbReference>
<proteinExistence type="predicted"/>
<gene>
    <name evidence="1" type="ORF">NEIELOOT_03001</name>
</gene>
<name>D4DV85_NEIEG</name>
<protein>
    <submittedName>
        <fullName evidence="1">Uncharacterized protein</fullName>
    </submittedName>
</protein>
<organism evidence="1 2">
    <name type="scientific">Neisseria elongata subsp. glycolytica ATCC 29315</name>
    <dbReference type="NCBI Taxonomy" id="546263"/>
    <lineage>
        <taxon>Bacteria</taxon>
        <taxon>Pseudomonadati</taxon>
        <taxon>Pseudomonadota</taxon>
        <taxon>Betaproteobacteria</taxon>
        <taxon>Neisseriales</taxon>
        <taxon>Neisseriaceae</taxon>
        <taxon>Neisseria</taxon>
    </lineage>
</organism>
<sequence>MNLLYYVKGRLKNTVSPQVSDGLISYCRNVSSICRPKVNPPAFFRCRRIPAT</sequence>